<dbReference type="OrthoDB" id="270720at2759"/>
<comment type="caution">
    <text evidence="6">The sequence shown here is derived from an EMBL/GenBank/DDBJ whole genome shotgun (WGS) entry which is preliminary data.</text>
</comment>
<evidence type="ECO:0000256" key="3">
    <source>
        <dbReference type="ARBA" id="ARBA00023329"/>
    </source>
</evidence>
<dbReference type="InterPro" id="IPR003409">
    <property type="entry name" value="MORN"/>
</dbReference>
<gene>
    <name evidence="6" type="ORF">GDO86_002045</name>
</gene>
<evidence type="ECO:0000256" key="2">
    <source>
        <dbReference type="ARBA" id="ARBA00022737"/>
    </source>
</evidence>
<reference evidence="6" key="1">
    <citation type="thesis" date="2020" institute="ProQuest LLC" country="789 East Eisenhower Parkway, Ann Arbor, MI, USA">
        <title>Comparative Genomics and Chromosome Evolution.</title>
        <authorList>
            <person name="Mudd A.B."/>
        </authorList>
    </citation>
    <scope>NUCLEOTIDE SEQUENCE</scope>
    <source>
        <strain evidence="6">Female2</strain>
        <tissue evidence="6">Blood</tissue>
    </source>
</reference>
<dbReference type="AlphaFoldDB" id="A0A8T2KJG8"/>
<keyword evidence="7" id="KW-1185">Reference proteome</keyword>
<keyword evidence="3" id="KW-0968">Cytoplasmic vesicle</keyword>
<dbReference type="Gene3D" id="2.20.110.10">
    <property type="entry name" value="Histone H3 K4-specific methyltransferase SET7/9 N-terminal domain"/>
    <property type="match status" value="3"/>
</dbReference>
<comment type="subcellular location">
    <subcellularLocation>
        <location evidence="1">Cytoplasmic vesicle</location>
        <location evidence="1">Secretory vesicle</location>
        <location evidence="1">Acrosome</location>
    </subcellularLocation>
</comment>
<name>A0A8T2KJG8_9PIPI</name>
<evidence type="ECO:0000256" key="5">
    <source>
        <dbReference type="ARBA" id="ARBA00045851"/>
    </source>
</evidence>
<proteinExistence type="predicted"/>
<keyword evidence="2" id="KW-0677">Repeat</keyword>
<dbReference type="SUPFAM" id="SSF82185">
    <property type="entry name" value="Histone H3 K4-specific methyltransferase SET7/9 N-terminal domain"/>
    <property type="match status" value="2"/>
</dbReference>
<evidence type="ECO:0000256" key="1">
    <source>
        <dbReference type="ARBA" id="ARBA00004218"/>
    </source>
</evidence>
<evidence type="ECO:0000313" key="6">
    <source>
        <dbReference type="EMBL" id="KAG8456094.1"/>
    </source>
</evidence>
<accession>A0A8T2KJG8</accession>
<protein>
    <recommendedName>
        <fullName evidence="4">MORN repeat-containing protein 3</fullName>
    </recommendedName>
</protein>
<dbReference type="PANTHER" id="PTHR46511:SF1">
    <property type="entry name" value="MORN REPEAT-CONTAINING PROTEIN 3"/>
    <property type="match status" value="1"/>
</dbReference>
<dbReference type="PANTHER" id="PTHR46511">
    <property type="entry name" value="MORN REPEAT-CONTAINING PROTEIN 3"/>
    <property type="match status" value="1"/>
</dbReference>
<comment type="function">
    <text evidence="5">Assembles a suppression complex (suppresome) by tethering SIRT1 and MDM2 to regulate composite modifications of p53/TP53. Confers both deacetylation-mediated functional inactivation, by SIRT1, and ubiquitination-dependent degradation, by MDM2, of p53/TP53, promoting a proliferative and cell survival behaviors. May play a role in the regulation of spermatogenesis.</text>
</comment>
<dbReference type="Pfam" id="PF02493">
    <property type="entry name" value="MORN"/>
    <property type="match status" value="6"/>
</dbReference>
<dbReference type="GO" id="GO:0001669">
    <property type="term" value="C:acrosomal vesicle"/>
    <property type="evidence" value="ECO:0007669"/>
    <property type="project" value="UniProtKB-SubCell"/>
</dbReference>
<sequence length="259" mass="30148">MCMDRMFLPAPGYRTSSTADIMPLVKHLRKTEPLWKEWDCKARKSGLRQTIYSVNGDQYTGEWLNNLKHGKGTYLWKENRSIYEGDWKCGKRSGFGTYSKQDSNTGEYIKIYSGYWKNDKKHGYGTHFYSVNEHYEGEWRCGMRSGWGRMYFANGNIYEGEWLEDKQSGQGMLRLVNENRYEGSWMNGKKHGPGKFYYLDKGQLYEGIWIEDIPKSGTMVDFGRQGAPFPTKYPIPEVKVADPEGILEKAQTYFLGDQE</sequence>
<dbReference type="InterPro" id="IPR052472">
    <property type="entry name" value="MORN3"/>
</dbReference>
<evidence type="ECO:0000256" key="4">
    <source>
        <dbReference type="ARBA" id="ARBA00039854"/>
    </source>
</evidence>
<evidence type="ECO:0000313" key="7">
    <source>
        <dbReference type="Proteomes" id="UP000812440"/>
    </source>
</evidence>
<dbReference type="Proteomes" id="UP000812440">
    <property type="component" value="Chromosome 1"/>
</dbReference>
<dbReference type="SMART" id="SM00698">
    <property type="entry name" value="MORN"/>
    <property type="match status" value="6"/>
</dbReference>
<dbReference type="EMBL" id="JAACNH010000001">
    <property type="protein sequence ID" value="KAG8456094.1"/>
    <property type="molecule type" value="Genomic_DNA"/>
</dbReference>
<organism evidence="6 7">
    <name type="scientific">Hymenochirus boettgeri</name>
    <name type="common">Congo dwarf clawed frog</name>
    <dbReference type="NCBI Taxonomy" id="247094"/>
    <lineage>
        <taxon>Eukaryota</taxon>
        <taxon>Metazoa</taxon>
        <taxon>Chordata</taxon>
        <taxon>Craniata</taxon>
        <taxon>Vertebrata</taxon>
        <taxon>Euteleostomi</taxon>
        <taxon>Amphibia</taxon>
        <taxon>Batrachia</taxon>
        <taxon>Anura</taxon>
        <taxon>Pipoidea</taxon>
        <taxon>Pipidae</taxon>
        <taxon>Pipinae</taxon>
        <taxon>Hymenochirus</taxon>
    </lineage>
</organism>